<dbReference type="Proteomes" id="UP001157418">
    <property type="component" value="Unassembled WGS sequence"/>
</dbReference>
<proteinExistence type="predicted"/>
<gene>
    <name evidence="1" type="ORF">LVIROSA_LOCUS13567</name>
</gene>
<comment type="caution">
    <text evidence="1">The sequence shown here is derived from an EMBL/GenBank/DDBJ whole genome shotgun (WGS) entry which is preliminary data.</text>
</comment>
<dbReference type="EMBL" id="CAKMRJ010002223">
    <property type="protein sequence ID" value="CAH1426492.1"/>
    <property type="molecule type" value="Genomic_DNA"/>
</dbReference>
<evidence type="ECO:0000313" key="2">
    <source>
        <dbReference type="Proteomes" id="UP001157418"/>
    </source>
</evidence>
<sequence length="125" mass="14244">MCPWNRRIIPGEIAELGHIYVSASSSLQALHRQLIRITISPLISLPVLVLELSTTSRGLKTNRCFSTFGLILIVGRGEQRWGKAQVYIPIWAKKQRKMELGRDAPILLKPRFPFCLSPPIFYTWA</sequence>
<keyword evidence="2" id="KW-1185">Reference proteome</keyword>
<name>A0AAU9MIN3_9ASTR</name>
<evidence type="ECO:0000313" key="1">
    <source>
        <dbReference type="EMBL" id="CAH1426492.1"/>
    </source>
</evidence>
<dbReference type="AlphaFoldDB" id="A0AAU9MIN3"/>
<reference evidence="1 2" key="1">
    <citation type="submission" date="2022-01" db="EMBL/GenBank/DDBJ databases">
        <authorList>
            <person name="Xiong W."/>
            <person name="Schranz E."/>
        </authorList>
    </citation>
    <scope>NUCLEOTIDE SEQUENCE [LARGE SCALE GENOMIC DNA]</scope>
</reference>
<organism evidence="1 2">
    <name type="scientific">Lactuca virosa</name>
    <dbReference type="NCBI Taxonomy" id="75947"/>
    <lineage>
        <taxon>Eukaryota</taxon>
        <taxon>Viridiplantae</taxon>
        <taxon>Streptophyta</taxon>
        <taxon>Embryophyta</taxon>
        <taxon>Tracheophyta</taxon>
        <taxon>Spermatophyta</taxon>
        <taxon>Magnoliopsida</taxon>
        <taxon>eudicotyledons</taxon>
        <taxon>Gunneridae</taxon>
        <taxon>Pentapetalae</taxon>
        <taxon>asterids</taxon>
        <taxon>campanulids</taxon>
        <taxon>Asterales</taxon>
        <taxon>Asteraceae</taxon>
        <taxon>Cichorioideae</taxon>
        <taxon>Cichorieae</taxon>
        <taxon>Lactucinae</taxon>
        <taxon>Lactuca</taxon>
    </lineage>
</organism>
<protein>
    <submittedName>
        <fullName evidence="1">Uncharacterized protein</fullName>
    </submittedName>
</protein>
<accession>A0AAU9MIN3</accession>